<accession>A0A0C3B0D4</accession>
<sequence>MRPLVLYILSNKLARAKDVSALVTRYDKAPLEERFGCLCCPNARFQSAQKAERHLLGLLDIRQYKCPHCGKRSIDVDDDKKHQKKCPKRVAKLSPLQTSV</sequence>
<proteinExistence type="predicted"/>
<evidence type="ECO:0000313" key="3">
    <source>
        <dbReference type="Proteomes" id="UP000054097"/>
    </source>
</evidence>
<evidence type="ECO:0008006" key="4">
    <source>
        <dbReference type="Google" id="ProtNLM"/>
    </source>
</evidence>
<keyword evidence="3" id="KW-1185">Reference proteome</keyword>
<name>A0A0C3B0D4_SERVB</name>
<reference evidence="3" key="2">
    <citation type="submission" date="2015-01" db="EMBL/GenBank/DDBJ databases">
        <title>Evolutionary Origins and Diversification of the Mycorrhizal Mutualists.</title>
        <authorList>
            <consortium name="DOE Joint Genome Institute"/>
            <consortium name="Mycorrhizal Genomics Consortium"/>
            <person name="Kohler A."/>
            <person name="Kuo A."/>
            <person name="Nagy L.G."/>
            <person name="Floudas D."/>
            <person name="Copeland A."/>
            <person name="Barry K.W."/>
            <person name="Cichocki N."/>
            <person name="Veneault-Fourrey C."/>
            <person name="LaButti K."/>
            <person name="Lindquist E.A."/>
            <person name="Lipzen A."/>
            <person name="Lundell T."/>
            <person name="Morin E."/>
            <person name="Murat C."/>
            <person name="Riley R."/>
            <person name="Ohm R."/>
            <person name="Sun H."/>
            <person name="Tunlid A."/>
            <person name="Henrissat B."/>
            <person name="Grigoriev I.V."/>
            <person name="Hibbett D.S."/>
            <person name="Martin F."/>
        </authorList>
    </citation>
    <scope>NUCLEOTIDE SEQUENCE [LARGE SCALE GENOMIC DNA]</scope>
    <source>
        <strain evidence="3">MAFF 305830</strain>
    </source>
</reference>
<evidence type="ECO:0000256" key="1">
    <source>
        <dbReference type="SAM" id="MobiDB-lite"/>
    </source>
</evidence>
<feature type="region of interest" description="Disordered" evidence="1">
    <location>
        <begin position="74"/>
        <end position="100"/>
    </location>
</feature>
<dbReference type="AlphaFoldDB" id="A0A0C3B0D4"/>
<reference evidence="2 3" key="1">
    <citation type="submission" date="2014-04" db="EMBL/GenBank/DDBJ databases">
        <authorList>
            <consortium name="DOE Joint Genome Institute"/>
            <person name="Kuo A."/>
            <person name="Zuccaro A."/>
            <person name="Kohler A."/>
            <person name="Nagy L.G."/>
            <person name="Floudas D."/>
            <person name="Copeland A."/>
            <person name="Barry K.W."/>
            <person name="Cichocki N."/>
            <person name="Veneault-Fourrey C."/>
            <person name="LaButti K."/>
            <person name="Lindquist E.A."/>
            <person name="Lipzen A."/>
            <person name="Lundell T."/>
            <person name="Morin E."/>
            <person name="Murat C."/>
            <person name="Sun H."/>
            <person name="Tunlid A."/>
            <person name="Henrissat B."/>
            <person name="Grigoriev I.V."/>
            <person name="Hibbett D.S."/>
            <person name="Martin F."/>
            <person name="Nordberg H.P."/>
            <person name="Cantor M.N."/>
            <person name="Hua S.X."/>
        </authorList>
    </citation>
    <scope>NUCLEOTIDE SEQUENCE [LARGE SCALE GENOMIC DNA]</scope>
    <source>
        <strain evidence="2 3">MAFF 305830</strain>
    </source>
</reference>
<protein>
    <recommendedName>
        <fullName evidence="4">C2H2-type domain-containing protein</fullName>
    </recommendedName>
</protein>
<dbReference type="Proteomes" id="UP000054097">
    <property type="component" value="Unassembled WGS sequence"/>
</dbReference>
<organism evidence="2 3">
    <name type="scientific">Serendipita vermifera MAFF 305830</name>
    <dbReference type="NCBI Taxonomy" id="933852"/>
    <lineage>
        <taxon>Eukaryota</taxon>
        <taxon>Fungi</taxon>
        <taxon>Dikarya</taxon>
        <taxon>Basidiomycota</taxon>
        <taxon>Agaricomycotina</taxon>
        <taxon>Agaricomycetes</taxon>
        <taxon>Sebacinales</taxon>
        <taxon>Serendipitaceae</taxon>
        <taxon>Serendipita</taxon>
    </lineage>
</organism>
<dbReference type="EMBL" id="KN824285">
    <property type="protein sequence ID" value="KIM30225.1"/>
    <property type="molecule type" value="Genomic_DNA"/>
</dbReference>
<evidence type="ECO:0000313" key="2">
    <source>
        <dbReference type="EMBL" id="KIM30225.1"/>
    </source>
</evidence>
<dbReference type="HOGENOM" id="CLU_2307802_0_0_1"/>
<dbReference type="Gene3D" id="3.30.160.60">
    <property type="entry name" value="Classic Zinc Finger"/>
    <property type="match status" value="1"/>
</dbReference>
<gene>
    <name evidence="2" type="ORF">M408DRAFT_22255</name>
</gene>
<dbReference type="OrthoDB" id="10542679at2759"/>
<feature type="compositionally biased region" description="Basic residues" evidence="1">
    <location>
        <begin position="82"/>
        <end position="91"/>
    </location>
</feature>